<dbReference type="PIRSF" id="PIRSF002741">
    <property type="entry name" value="MppA"/>
    <property type="match status" value="1"/>
</dbReference>
<sequence length="508" mass="56293">MRTSLVSPILVGGMIAITVVLLAVVPSTFAQTPPPASGGKVVYAIPGTPDTLDPQATTGTLTFQSIKSVYDTLLEPDAEGKLVPALAESWELSVPEKILTFHLRPEVTFHDGTPFTAADVKATFDRLLAPESLSPHKPRFQAVDAIEILDDLTIRFTLNELSIPLLATLASGWSAILPKQAIEAGHDFSTHPLGTGPFAFKEWVRDDHLTYEKFPDYWMAGKPYLDEVEFKVVVEPTVQLQGLLVGEFDIIHVVEPHNVPKIERHPEAKVFTHPTGLALVVTMNHARPPLDNLLVRRAICHAVDRQALLDIAYTGGTLIGSFIDVGSPYYADYSEMYPYNPQHAKDLLTEAGYPDGFEVTLTLPQNYTPHVNAGTMVQNMLKQVGIQATIELVDWGTWISQVYRGKDYDMTIIGHTGHLDPDGRLGSELAYTNYTNPELFRLIEKAALTPDFDQRKALYDTIQRQLAEEAAMVFIGTMNGLRGMRSNVYGFHMTYALDTPDFRETFKA</sequence>
<evidence type="ECO:0000313" key="5">
    <source>
        <dbReference type="EMBL" id="MBD3326713.1"/>
    </source>
</evidence>
<dbReference type="GO" id="GO:1904680">
    <property type="term" value="F:peptide transmembrane transporter activity"/>
    <property type="evidence" value="ECO:0007669"/>
    <property type="project" value="TreeGrafter"/>
</dbReference>
<dbReference type="AlphaFoldDB" id="A0A9D5Q7R1"/>
<dbReference type="Gene3D" id="3.40.190.10">
    <property type="entry name" value="Periplasmic binding protein-like II"/>
    <property type="match status" value="1"/>
</dbReference>
<evidence type="ECO:0000259" key="4">
    <source>
        <dbReference type="Pfam" id="PF00496"/>
    </source>
</evidence>
<evidence type="ECO:0000256" key="2">
    <source>
        <dbReference type="ARBA" id="ARBA00022448"/>
    </source>
</evidence>
<keyword evidence="3" id="KW-0732">Signal</keyword>
<dbReference type="GO" id="GO:0015833">
    <property type="term" value="P:peptide transport"/>
    <property type="evidence" value="ECO:0007669"/>
    <property type="project" value="TreeGrafter"/>
</dbReference>
<dbReference type="SUPFAM" id="SSF53850">
    <property type="entry name" value="Periplasmic binding protein-like II"/>
    <property type="match status" value="1"/>
</dbReference>
<dbReference type="InterPro" id="IPR030678">
    <property type="entry name" value="Peptide/Ni-bd"/>
</dbReference>
<feature type="non-terminal residue" evidence="5">
    <location>
        <position position="508"/>
    </location>
</feature>
<dbReference type="Gene3D" id="3.10.105.10">
    <property type="entry name" value="Dipeptide-binding Protein, Domain 3"/>
    <property type="match status" value="1"/>
</dbReference>
<feature type="domain" description="Solute-binding protein family 5" evidence="4">
    <location>
        <begin position="81"/>
        <end position="422"/>
    </location>
</feature>
<comment type="similarity">
    <text evidence="1">Belongs to the bacterial solute-binding protein 5 family.</text>
</comment>
<comment type="caution">
    <text evidence="5">The sequence shown here is derived from an EMBL/GenBank/DDBJ whole genome shotgun (WGS) entry which is preliminary data.</text>
</comment>
<evidence type="ECO:0000256" key="1">
    <source>
        <dbReference type="ARBA" id="ARBA00005695"/>
    </source>
</evidence>
<dbReference type="GO" id="GO:0043190">
    <property type="term" value="C:ATP-binding cassette (ABC) transporter complex"/>
    <property type="evidence" value="ECO:0007669"/>
    <property type="project" value="InterPro"/>
</dbReference>
<dbReference type="PANTHER" id="PTHR30290:SF9">
    <property type="entry name" value="OLIGOPEPTIDE-BINDING PROTEIN APPA"/>
    <property type="match status" value="1"/>
</dbReference>
<name>A0A9D5Q7R1_9BACT</name>
<dbReference type="GO" id="GO:0042597">
    <property type="term" value="C:periplasmic space"/>
    <property type="evidence" value="ECO:0007669"/>
    <property type="project" value="UniProtKB-ARBA"/>
</dbReference>
<dbReference type="Proteomes" id="UP000649604">
    <property type="component" value="Unassembled WGS sequence"/>
</dbReference>
<dbReference type="EMBL" id="WJJP01000622">
    <property type="protein sequence ID" value="MBD3326713.1"/>
    <property type="molecule type" value="Genomic_DNA"/>
</dbReference>
<dbReference type="InterPro" id="IPR000914">
    <property type="entry name" value="SBP_5_dom"/>
</dbReference>
<keyword evidence="2" id="KW-0813">Transport</keyword>
<evidence type="ECO:0000313" key="6">
    <source>
        <dbReference type="Proteomes" id="UP000649604"/>
    </source>
</evidence>
<protein>
    <recommendedName>
        <fullName evidence="4">Solute-binding protein family 5 domain-containing protein</fullName>
    </recommendedName>
</protein>
<dbReference type="Pfam" id="PF00496">
    <property type="entry name" value="SBP_bac_5"/>
    <property type="match status" value="1"/>
</dbReference>
<proteinExistence type="inferred from homology"/>
<dbReference type="PANTHER" id="PTHR30290">
    <property type="entry name" value="PERIPLASMIC BINDING COMPONENT OF ABC TRANSPORTER"/>
    <property type="match status" value="1"/>
</dbReference>
<gene>
    <name evidence="5" type="ORF">GF339_19170</name>
</gene>
<accession>A0A9D5Q7R1</accession>
<organism evidence="5 6">
    <name type="scientific">candidate division KSB3 bacterium</name>
    <dbReference type="NCBI Taxonomy" id="2044937"/>
    <lineage>
        <taxon>Bacteria</taxon>
        <taxon>candidate division KSB3</taxon>
    </lineage>
</organism>
<evidence type="ECO:0000256" key="3">
    <source>
        <dbReference type="ARBA" id="ARBA00022729"/>
    </source>
</evidence>
<reference evidence="5" key="1">
    <citation type="submission" date="2019-11" db="EMBL/GenBank/DDBJ databases">
        <title>Microbial mats filling the niche in hypersaline microbial mats.</title>
        <authorList>
            <person name="Wong H.L."/>
            <person name="Macleod F.I."/>
            <person name="White R.A. III"/>
            <person name="Burns B.P."/>
        </authorList>
    </citation>
    <scope>NUCLEOTIDE SEQUENCE</scope>
    <source>
        <strain evidence="5">Rbin_158</strain>
    </source>
</reference>
<dbReference type="InterPro" id="IPR039424">
    <property type="entry name" value="SBP_5"/>
</dbReference>